<dbReference type="AlphaFoldDB" id="A0A016TYG5"/>
<proteinExistence type="predicted"/>
<sequence length="70" mass="7909">MFGSFRFRIVASKNRMADVDYNCVESENSSYFHYHCGRLGNAGKPTTFLIRGVYVVGCVLKLSPLRSDRA</sequence>
<dbReference type="Proteomes" id="UP000024635">
    <property type="component" value="Unassembled WGS sequence"/>
</dbReference>
<evidence type="ECO:0000313" key="1">
    <source>
        <dbReference type="EMBL" id="EYC08069.1"/>
    </source>
</evidence>
<name>A0A016TYG5_9BILA</name>
<protein>
    <submittedName>
        <fullName evidence="1">Uncharacterized protein</fullName>
    </submittedName>
</protein>
<reference evidence="2" key="1">
    <citation type="journal article" date="2015" name="Nat. Genet.">
        <title>The genome and transcriptome of the zoonotic hookworm Ancylostoma ceylanicum identify infection-specific gene families.</title>
        <authorList>
            <person name="Schwarz E.M."/>
            <person name="Hu Y."/>
            <person name="Antoshechkin I."/>
            <person name="Miller M.M."/>
            <person name="Sternberg P.W."/>
            <person name="Aroian R.V."/>
        </authorList>
    </citation>
    <scope>NUCLEOTIDE SEQUENCE</scope>
    <source>
        <strain evidence="2">HY135</strain>
    </source>
</reference>
<keyword evidence="2" id="KW-1185">Reference proteome</keyword>
<gene>
    <name evidence="1" type="primary">Acey_s0067.g101</name>
    <name evidence="1" type="ORF">Y032_0067g101</name>
</gene>
<organism evidence="1 2">
    <name type="scientific">Ancylostoma ceylanicum</name>
    <dbReference type="NCBI Taxonomy" id="53326"/>
    <lineage>
        <taxon>Eukaryota</taxon>
        <taxon>Metazoa</taxon>
        <taxon>Ecdysozoa</taxon>
        <taxon>Nematoda</taxon>
        <taxon>Chromadorea</taxon>
        <taxon>Rhabditida</taxon>
        <taxon>Rhabditina</taxon>
        <taxon>Rhabditomorpha</taxon>
        <taxon>Strongyloidea</taxon>
        <taxon>Ancylostomatidae</taxon>
        <taxon>Ancylostomatinae</taxon>
        <taxon>Ancylostoma</taxon>
    </lineage>
</organism>
<accession>A0A016TYG5</accession>
<evidence type="ECO:0000313" key="2">
    <source>
        <dbReference type="Proteomes" id="UP000024635"/>
    </source>
</evidence>
<comment type="caution">
    <text evidence="1">The sequence shown here is derived from an EMBL/GenBank/DDBJ whole genome shotgun (WGS) entry which is preliminary data.</text>
</comment>
<dbReference type="EMBL" id="JARK01001403">
    <property type="protein sequence ID" value="EYC08069.1"/>
    <property type="molecule type" value="Genomic_DNA"/>
</dbReference>